<dbReference type="Proteomes" id="UP000177803">
    <property type="component" value="Unassembled WGS sequence"/>
</dbReference>
<feature type="non-terminal residue" evidence="2">
    <location>
        <position position="315"/>
    </location>
</feature>
<dbReference type="Gene3D" id="3.90.1640.10">
    <property type="entry name" value="inorganic pyrophosphatase (n-terminal core)"/>
    <property type="match status" value="2"/>
</dbReference>
<feature type="domain" description="DDH" evidence="1">
    <location>
        <begin position="24"/>
        <end position="211"/>
    </location>
</feature>
<dbReference type="InterPro" id="IPR038763">
    <property type="entry name" value="DHH_sf"/>
</dbReference>
<name>A0A1F6NIE5_9BACT</name>
<dbReference type="InterPro" id="IPR001667">
    <property type="entry name" value="DDH_dom"/>
</dbReference>
<organism evidence="2 3">
    <name type="scientific">Candidatus Magasanikbacteria bacterium RIFOXYA2_FULL_44_8</name>
    <dbReference type="NCBI Taxonomy" id="1798696"/>
    <lineage>
        <taxon>Bacteria</taxon>
        <taxon>Candidatus Magasanikiibacteriota</taxon>
    </lineage>
</organism>
<dbReference type="PANTHER" id="PTHR47618">
    <property type="entry name" value="BIFUNCTIONAL OLIGORIBONUCLEASE AND PAP PHOSPHATASE NRNA"/>
    <property type="match status" value="1"/>
</dbReference>
<evidence type="ECO:0000313" key="3">
    <source>
        <dbReference type="Proteomes" id="UP000177803"/>
    </source>
</evidence>
<evidence type="ECO:0000313" key="2">
    <source>
        <dbReference type="EMBL" id="OGH83651.1"/>
    </source>
</evidence>
<dbReference type="SUPFAM" id="SSF64182">
    <property type="entry name" value="DHH phosphoesterases"/>
    <property type="match status" value="1"/>
</dbReference>
<dbReference type="EMBL" id="MFQR01000073">
    <property type="protein sequence ID" value="OGH83651.1"/>
    <property type="molecule type" value="Genomic_DNA"/>
</dbReference>
<dbReference type="PANTHER" id="PTHR47618:SF1">
    <property type="entry name" value="BIFUNCTIONAL OLIGORIBONUCLEASE AND PAP PHOSPHATASE NRNA"/>
    <property type="match status" value="1"/>
</dbReference>
<evidence type="ECO:0000259" key="1">
    <source>
        <dbReference type="Pfam" id="PF01368"/>
    </source>
</evidence>
<reference evidence="2 3" key="1">
    <citation type="journal article" date="2016" name="Nat. Commun.">
        <title>Thousands of microbial genomes shed light on interconnected biogeochemical processes in an aquifer system.</title>
        <authorList>
            <person name="Anantharaman K."/>
            <person name="Brown C.T."/>
            <person name="Hug L.A."/>
            <person name="Sharon I."/>
            <person name="Castelle C.J."/>
            <person name="Probst A.J."/>
            <person name="Thomas B.C."/>
            <person name="Singh A."/>
            <person name="Wilkins M.J."/>
            <person name="Karaoz U."/>
            <person name="Brodie E.L."/>
            <person name="Williams K.H."/>
            <person name="Hubbard S.S."/>
            <person name="Banfield J.F."/>
        </authorList>
    </citation>
    <scope>NUCLEOTIDE SEQUENCE [LARGE SCALE GENOMIC DNA]</scope>
</reference>
<dbReference type="InterPro" id="IPR051319">
    <property type="entry name" value="Oligoribo/pAp-PDE_c-di-AMP_PDE"/>
</dbReference>
<proteinExistence type="predicted"/>
<sequence>MLNDIEQIQKVLSDKKFVLIALPPNADGDSLGSALALKIALEKQRKQVDIVCGDFVVPKNLKFLPQIESVKKTLTNLQKFIIKVDVSKNKIESLSYDIKDDWLSIYLTPKNGVVTKNDLRTAQTTFKYDVIITIGVGELDNLGEIFYNNTDLFYRVPVVNVDHRATNEHFGQINLVELTATSLSEIIHQIIQNIGPELLDGQIATALLTGMIIKTKSFKTTNVSPATLNLASQLINSGGDREKIIQQLYRTKSISTLKLWGAALTHLQYDARLGLVWTSITRDDFVRSGAGESDLDGIIDELLANSPEAKMILVL</sequence>
<gene>
    <name evidence="2" type="ORF">A2261_02400</name>
</gene>
<dbReference type="Gene3D" id="3.10.310.30">
    <property type="match status" value="1"/>
</dbReference>
<accession>A0A1F6NIE5</accession>
<dbReference type="Pfam" id="PF01368">
    <property type="entry name" value="DHH"/>
    <property type="match status" value="1"/>
</dbReference>
<protein>
    <recommendedName>
        <fullName evidence="1">DDH domain-containing protein</fullName>
    </recommendedName>
</protein>
<comment type="caution">
    <text evidence="2">The sequence shown here is derived from an EMBL/GenBank/DDBJ whole genome shotgun (WGS) entry which is preliminary data.</text>
</comment>
<dbReference type="AlphaFoldDB" id="A0A1F6NIE5"/>